<dbReference type="InterPro" id="IPR002938">
    <property type="entry name" value="FAD-bd"/>
</dbReference>
<dbReference type="AlphaFoldDB" id="A0A5S5C9R6"/>
<organism evidence="2 3">
    <name type="scientific">Aquimarina intermedia</name>
    <dbReference type="NCBI Taxonomy" id="350814"/>
    <lineage>
        <taxon>Bacteria</taxon>
        <taxon>Pseudomonadati</taxon>
        <taxon>Bacteroidota</taxon>
        <taxon>Flavobacteriia</taxon>
        <taxon>Flavobacteriales</taxon>
        <taxon>Flavobacteriaceae</taxon>
        <taxon>Aquimarina</taxon>
    </lineage>
</organism>
<evidence type="ECO:0000259" key="1">
    <source>
        <dbReference type="Pfam" id="PF01494"/>
    </source>
</evidence>
<evidence type="ECO:0000313" key="3">
    <source>
        <dbReference type="Proteomes" id="UP000324376"/>
    </source>
</evidence>
<dbReference type="Gene3D" id="3.50.50.60">
    <property type="entry name" value="FAD/NAD(P)-binding domain"/>
    <property type="match status" value="1"/>
</dbReference>
<accession>A0A5S5C9R6</accession>
<name>A0A5S5C9R6_9FLAO</name>
<gene>
    <name evidence="2" type="ORF">BD809_103306</name>
</gene>
<dbReference type="InterPro" id="IPR036188">
    <property type="entry name" value="FAD/NAD-bd_sf"/>
</dbReference>
<dbReference type="PANTHER" id="PTHR42685">
    <property type="entry name" value="GERANYLGERANYL DIPHOSPHATE REDUCTASE"/>
    <property type="match status" value="1"/>
</dbReference>
<dbReference type="GO" id="GO:0071949">
    <property type="term" value="F:FAD binding"/>
    <property type="evidence" value="ECO:0007669"/>
    <property type="project" value="InterPro"/>
</dbReference>
<dbReference type="EMBL" id="VNHU01000003">
    <property type="protein sequence ID" value="TYP75242.1"/>
    <property type="molecule type" value="Genomic_DNA"/>
</dbReference>
<keyword evidence="3" id="KW-1185">Reference proteome</keyword>
<dbReference type="PRINTS" id="PR00420">
    <property type="entry name" value="RNGMNOXGNASE"/>
</dbReference>
<dbReference type="SUPFAM" id="SSF51905">
    <property type="entry name" value="FAD/NAD(P)-binding domain"/>
    <property type="match status" value="1"/>
</dbReference>
<dbReference type="InterPro" id="IPR050407">
    <property type="entry name" value="Geranylgeranyl_reductase"/>
</dbReference>
<protein>
    <submittedName>
        <fullName evidence="2">Flavin-dependent dehydrogenase</fullName>
    </submittedName>
</protein>
<reference evidence="2 3" key="1">
    <citation type="submission" date="2019-07" db="EMBL/GenBank/DDBJ databases">
        <title>Genomic Encyclopedia of Archaeal and Bacterial Type Strains, Phase II (KMG-II): from individual species to whole genera.</title>
        <authorList>
            <person name="Goeker M."/>
        </authorList>
    </citation>
    <scope>NUCLEOTIDE SEQUENCE [LARGE SCALE GENOMIC DNA]</scope>
    <source>
        <strain evidence="2 3">DSM 17527</strain>
    </source>
</reference>
<comment type="caution">
    <text evidence="2">The sequence shown here is derived from an EMBL/GenBank/DDBJ whole genome shotgun (WGS) entry which is preliminary data.</text>
</comment>
<evidence type="ECO:0000313" key="2">
    <source>
        <dbReference type="EMBL" id="TYP75242.1"/>
    </source>
</evidence>
<feature type="domain" description="FAD-binding" evidence="1">
    <location>
        <begin position="21"/>
        <end position="326"/>
    </location>
</feature>
<sequence>MIGIFLCLKFSIFIPMNRKDQVIVIGGGLAGLTSAIHLAGQGIYVQLFEKNTYPTHKVCGEYISNEILPYWNTLGIDVNILHPTQLDEVQISTKKGNILHSTLPLGGFGVSRYSLDHHLYELAKASGVVIIQDQVLDVRFDTNKFLVTTKSNGLFNAAYVIGAHGKRSGLDKTLGRPFIQRKSPWLAVKAHYSGIFPDNLVALHNFEGGYCGISKIEDDKINVCYLVNFESFKKYQNLNDFQDQVLCANPHIREFFEQAHCLFDQPLSISQISFDRKSLLHNHIFLVGDAAGMIHPLCGNGMAMAIQSAQLLCQILVNSFKGETQTSEAIESAYKKAWKHQFSKRLAAGRILQSIVLNPYLQEFGYAIGASFPATIPGIIKQTHGKAILC</sequence>
<dbReference type="Pfam" id="PF01494">
    <property type="entry name" value="FAD_binding_3"/>
    <property type="match status" value="1"/>
</dbReference>
<proteinExistence type="predicted"/>
<dbReference type="PANTHER" id="PTHR42685:SF22">
    <property type="entry name" value="CONDITIONED MEDIUM FACTOR RECEPTOR 1"/>
    <property type="match status" value="1"/>
</dbReference>
<dbReference type="Proteomes" id="UP000324376">
    <property type="component" value="Unassembled WGS sequence"/>
</dbReference>